<proteinExistence type="inferred from homology"/>
<dbReference type="InterPro" id="IPR011606">
    <property type="entry name" value="Brnchd-chn_aa_trnsp_permease"/>
</dbReference>
<feature type="transmembrane region" description="Helical" evidence="8">
    <location>
        <begin position="191"/>
        <end position="210"/>
    </location>
</feature>
<comment type="similarity">
    <text evidence="2">Belongs to the AzlC family.</text>
</comment>
<evidence type="ECO:0000313" key="10">
    <source>
        <dbReference type="Proteomes" id="UP001301152"/>
    </source>
</evidence>
<evidence type="ECO:0000256" key="5">
    <source>
        <dbReference type="ARBA" id="ARBA00022692"/>
    </source>
</evidence>
<comment type="caution">
    <text evidence="9">The sequence shown here is derived from an EMBL/GenBank/DDBJ whole genome shotgun (WGS) entry which is preliminary data.</text>
</comment>
<evidence type="ECO:0000313" key="9">
    <source>
        <dbReference type="EMBL" id="MCX2562454.1"/>
    </source>
</evidence>
<keyword evidence="6 8" id="KW-1133">Transmembrane helix</keyword>
<gene>
    <name evidence="9" type="ORF">OQ497_00510</name>
</gene>
<comment type="subcellular location">
    <subcellularLocation>
        <location evidence="1">Cell membrane</location>
        <topology evidence="1">Multi-pass membrane protein</topology>
    </subcellularLocation>
</comment>
<organism evidence="9 10">
    <name type="scientific">Acetobacter thailandicus</name>
    <dbReference type="NCBI Taxonomy" id="1502842"/>
    <lineage>
        <taxon>Bacteria</taxon>
        <taxon>Pseudomonadati</taxon>
        <taxon>Pseudomonadota</taxon>
        <taxon>Alphaproteobacteria</taxon>
        <taxon>Acetobacterales</taxon>
        <taxon>Acetobacteraceae</taxon>
        <taxon>Acetobacter</taxon>
    </lineage>
</organism>
<dbReference type="EMBL" id="JAPIUZ010000001">
    <property type="protein sequence ID" value="MCX2562454.1"/>
    <property type="molecule type" value="Genomic_DNA"/>
</dbReference>
<keyword evidence="10" id="KW-1185">Reference proteome</keyword>
<evidence type="ECO:0000256" key="1">
    <source>
        <dbReference type="ARBA" id="ARBA00004651"/>
    </source>
</evidence>
<evidence type="ECO:0000256" key="3">
    <source>
        <dbReference type="ARBA" id="ARBA00022448"/>
    </source>
</evidence>
<dbReference type="PANTHER" id="PTHR34979:SF1">
    <property type="entry name" value="INNER MEMBRANE PROTEIN YGAZ"/>
    <property type="match status" value="1"/>
</dbReference>
<keyword evidence="3" id="KW-0813">Transport</keyword>
<evidence type="ECO:0000256" key="4">
    <source>
        <dbReference type="ARBA" id="ARBA00022475"/>
    </source>
</evidence>
<keyword evidence="4" id="KW-1003">Cell membrane</keyword>
<keyword evidence="5 8" id="KW-0812">Transmembrane</keyword>
<accession>A0ABT3QB35</accession>
<feature type="transmembrane region" description="Helical" evidence="8">
    <location>
        <begin position="20"/>
        <end position="39"/>
    </location>
</feature>
<dbReference type="RefSeq" id="WP_198911772.1">
    <property type="nucleotide sequence ID" value="NZ_JAERKX010000001.1"/>
</dbReference>
<sequence length="235" mass="25703">MNTCADDAPPGAASEFWRAVRTSFPVAMSFIPFGLVLGAQARMQHLSSWQVPVMTGLNFGGGSEFAAIGLWTSPPHILLIVSVTFLINSRHLLMGAVFAPYLNKLSRFKALVCLFFMCDEAWALSLSDCKKRGFSLPYYTGVAGMLYFNWVLSTFAGALLGPVLGDVTRYGFDMAFPAVFFVLLKGMWKGLLFSGLPWVVSLAVAITAYLYLPKGWYVPCGALAGLTLAWWQARA</sequence>
<evidence type="ECO:0000256" key="7">
    <source>
        <dbReference type="ARBA" id="ARBA00023136"/>
    </source>
</evidence>
<dbReference type="Pfam" id="PF03591">
    <property type="entry name" value="AzlC"/>
    <property type="match status" value="1"/>
</dbReference>
<name>A0ABT3QB35_9PROT</name>
<feature type="transmembrane region" description="Helical" evidence="8">
    <location>
        <begin position="136"/>
        <end position="161"/>
    </location>
</feature>
<feature type="transmembrane region" description="Helical" evidence="8">
    <location>
        <begin position="167"/>
        <end position="184"/>
    </location>
</feature>
<evidence type="ECO:0000256" key="2">
    <source>
        <dbReference type="ARBA" id="ARBA00010735"/>
    </source>
</evidence>
<reference evidence="9 10" key="1">
    <citation type="submission" date="2022-11" db="EMBL/GenBank/DDBJ databases">
        <title>Genome sequencing of Acetobacter type strain.</title>
        <authorList>
            <person name="Heo J."/>
            <person name="Lee D."/>
            <person name="Han B.-H."/>
            <person name="Hong S.-B."/>
            <person name="Kwon S.-W."/>
        </authorList>
    </citation>
    <scope>NUCLEOTIDE SEQUENCE [LARGE SCALE GENOMIC DNA]</scope>
    <source>
        <strain evidence="9 10">KACC 21253</strain>
    </source>
</reference>
<dbReference type="Proteomes" id="UP001301152">
    <property type="component" value="Unassembled WGS sequence"/>
</dbReference>
<evidence type="ECO:0000256" key="6">
    <source>
        <dbReference type="ARBA" id="ARBA00022989"/>
    </source>
</evidence>
<keyword evidence="7 8" id="KW-0472">Membrane</keyword>
<evidence type="ECO:0000256" key="8">
    <source>
        <dbReference type="SAM" id="Phobius"/>
    </source>
</evidence>
<dbReference type="PANTHER" id="PTHR34979">
    <property type="entry name" value="INNER MEMBRANE PROTEIN YGAZ"/>
    <property type="match status" value="1"/>
</dbReference>
<protein>
    <submittedName>
        <fullName evidence="9">AzlC family ABC transporter permease</fullName>
    </submittedName>
</protein>